<keyword evidence="4" id="KW-1185">Reference proteome</keyword>
<feature type="region of interest" description="Disordered" evidence="2">
    <location>
        <begin position="93"/>
        <end position="113"/>
    </location>
</feature>
<dbReference type="OrthoDB" id="513872at2"/>
<proteinExistence type="inferred from homology"/>
<evidence type="ECO:0000313" key="3">
    <source>
        <dbReference type="EMBL" id="RQH57483.1"/>
    </source>
</evidence>
<dbReference type="InterPro" id="IPR019616">
    <property type="entry name" value="Ycf54"/>
</dbReference>
<name>A0A3N6QUU9_9CYAN</name>
<accession>A0A3N6QUU9</accession>
<dbReference type="Gene3D" id="3.30.70.1860">
    <property type="entry name" value="Uncharacterised protein family Ycf54"/>
    <property type="match status" value="1"/>
</dbReference>
<gene>
    <name evidence="3" type="ORF">D5R40_00990</name>
</gene>
<sequence>MQTYYYVLASKKFLLEEEPLEEVFRERTRDYHEKEKEIDFWLVPQPVFLEAPEMANIKAKCPQPAAAIISTNPKFITWLKLRLESVITGEFQAPSDSIPEPLASVEDASVKDS</sequence>
<dbReference type="Proteomes" id="UP000269154">
    <property type="component" value="Unassembled WGS sequence"/>
</dbReference>
<dbReference type="AlphaFoldDB" id="A0A3N6QUU9"/>
<evidence type="ECO:0000256" key="2">
    <source>
        <dbReference type="SAM" id="MobiDB-lite"/>
    </source>
</evidence>
<evidence type="ECO:0000256" key="1">
    <source>
        <dbReference type="ARBA" id="ARBA00043978"/>
    </source>
</evidence>
<dbReference type="RefSeq" id="WP_124143846.1">
    <property type="nucleotide sequence ID" value="NZ_CAWOKI010000372.1"/>
</dbReference>
<dbReference type="InterPro" id="IPR038409">
    <property type="entry name" value="Ycf54-like_sf"/>
</dbReference>
<dbReference type="EMBL" id="RCBY01000003">
    <property type="protein sequence ID" value="RQH57483.1"/>
    <property type="molecule type" value="Genomic_DNA"/>
</dbReference>
<evidence type="ECO:0000313" key="4">
    <source>
        <dbReference type="Proteomes" id="UP000269154"/>
    </source>
</evidence>
<dbReference type="PANTHER" id="PTHR35319">
    <property type="match status" value="1"/>
</dbReference>
<organism evidence="3 4">
    <name type="scientific">Okeania hirsuta</name>
    <dbReference type="NCBI Taxonomy" id="1458930"/>
    <lineage>
        <taxon>Bacteria</taxon>
        <taxon>Bacillati</taxon>
        <taxon>Cyanobacteriota</taxon>
        <taxon>Cyanophyceae</taxon>
        <taxon>Oscillatoriophycideae</taxon>
        <taxon>Oscillatoriales</taxon>
        <taxon>Microcoleaceae</taxon>
        <taxon>Okeania</taxon>
    </lineage>
</organism>
<dbReference type="PANTHER" id="PTHR35319:SF2">
    <property type="entry name" value="YCF54"/>
    <property type="match status" value="1"/>
</dbReference>
<reference evidence="3 4" key="1">
    <citation type="journal article" date="2018" name="ACS Chem. Biol.">
        <title>Ketoreductase domain dysfunction expands chemodiversity: malyngamide biosynthesis in the cyanobacterium Okeania hirsuta.</title>
        <authorList>
            <person name="Moss N.A."/>
            <person name="Leao T."/>
            <person name="Rankin M."/>
            <person name="McCullough T.M."/>
            <person name="Qu P."/>
            <person name="Korobeynikov A."/>
            <person name="Smith J.L."/>
            <person name="Gerwick L."/>
            <person name="Gerwick W.H."/>
        </authorList>
    </citation>
    <scope>NUCLEOTIDE SEQUENCE [LARGE SCALE GENOMIC DNA]</scope>
    <source>
        <strain evidence="3 4">PAB10Feb10-1</strain>
    </source>
</reference>
<comment type="similarity">
    <text evidence="1">Belongs to the ycf54 family.</text>
</comment>
<comment type="caution">
    <text evidence="3">The sequence shown here is derived from an EMBL/GenBank/DDBJ whole genome shotgun (WGS) entry which is preliminary data.</text>
</comment>
<protein>
    <submittedName>
        <fullName evidence="3">DUF2488 family protein</fullName>
    </submittedName>
</protein>
<dbReference type="Pfam" id="PF10674">
    <property type="entry name" value="Ycf54"/>
    <property type="match status" value="1"/>
</dbReference>